<dbReference type="PANTHER" id="PTHR10559:SF18">
    <property type="entry name" value="TRANSCOBALAMIN II"/>
    <property type="match status" value="1"/>
</dbReference>
<accession>A0ABP0FPC2</accession>
<evidence type="ECO:0000313" key="1">
    <source>
        <dbReference type="EMBL" id="CAK8680287.1"/>
    </source>
</evidence>
<proteinExistence type="predicted"/>
<name>A0ABP0FPC2_CLALP</name>
<dbReference type="InterPro" id="IPR051588">
    <property type="entry name" value="Cobalamin_Transport"/>
</dbReference>
<dbReference type="Gene3D" id="2.170.130.30">
    <property type="match status" value="1"/>
</dbReference>
<keyword evidence="2" id="KW-1185">Reference proteome</keyword>
<comment type="caution">
    <text evidence="1">The sequence shown here is derived from an EMBL/GenBank/DDBJ whole genome shotgun (WGS) entry which is preliminary data.</text>
</comment>
<evidence type="ECO:0000313" key="2">
    <source>
        <dbReference type="Proteomes" id="UP001642483"/>
    </source>
</evidence>
<dbReference type="Proteomes" id="UP001642483">
    <property type="component" value="Unassembled WGS sequence"/>
</dbReference>
<reference evidence="1 2" key="1">
    <citation type="submission" date="2024-02" db="EMBL/GenBank/DDBJ databases">
        <authorList>
            <person name="Daric V."/>
            <person name="Darras S."/>
        </authorList>
    </citation>
    <scope>NUCLEOTIDE SEQUENCE [LARGE SCALE GENOMIC DNA]</scope>
</reference>
<dbReference type="PANTHER" id="PTHR10559">
    <property type="entry name" value="TRANSCOBALAMIN-1/GASTRIC INTRINSIC FACTOR"/>
    <property type="match status" value="1"/>
</dbReference>
<sequence length="153" mass="17085">MSDKRVSVSSPDSWTIVEMRRKAALAAASSVDYISVKLSVQKTIGVNISGPYDSTIQVNHVVKESTLLKIMRQAQCDGLFQFETTCTSIGAFVITVDHVTANKDLHQYWELFDANTMQHLRVGVNQYVPCDGQHIIFQISVWKKGSNKFCVVS</sequence>
<gene>
    <name evidence="1" type="ORF">CVLEPA_LOCUS10557</name>
</gene>
<protein>
    <submittedName>
        <fullName evidence="1">Uncharacterized protein</fullName>
    </submittedName>
</protein>
<organism evidence="1 2">
    <name type="scientific">Clavelina lepadiformis</name>
    <name type="common">Light-bulb sea squirt</name>
    <name type="synonym">Ascidia lepadiformis</name>
    <dbReference type="NCBI Taxonomy" id="159417"/>
    <lineage>
        <taxon>Eukaryota</taxon>
        <taxon>Metazoa</taxon>
        <taxon>Chordata</taxon>
        <taxon>Tunicata</taxon>
        <taxon>Ascidiacea</taxon>
        <taxon>Aplousobranchia</taxon>
        <taxon>Clavelinidae</taxon>
        <taxon>Clavelina</taxon>
    </lineage>
</organism>
<dbReference type="EMBL" id="CAWYQH010000068">
    <property type="protein sequence ID" value="CAK8680287.1"/>
    <property type="molecule type" value="Genomic_DNA"/>
</dbReference>